<evidence type="ECO:0008006" key="4">
    <source>
        <dbReference type="Google" id="ProtNLM"/>
    </source>
</evidence>
<dbReference type="Proteomes" id="UP000829542">
    <property type="component" value="Chromosome"/>
</dbReference>
<keyword evidence="1" id="KW-1133">Transmembrane helix</keyword>
<proteinExistence type="predicted"/>
<dbReference type="RefSeq" id="WP_242149740.1">
    <property type="nucleotide sequence ID" value="NZ_CP093379.1"/>
</dbReference>
<keyword evidence="3" id="KW-1185">Reference proteome</keyword>
<keyword evidence="1" id="KW-0812">Transmembrane</keyword>
<evidence type="ECO:0000313" key="2">
    <source>
        <dbReference type="EMBL" id="UNM96341.1"/>
    </source>
</evidence>
<name>A0ABY3X0E6_9GAMM</name>
<evidence type="ECO:0000256" key="1">
    <source>
        <dbReference type="SAM" id="Phobius"/>
    </source>
</evidence>
<sequence length="265" mass="31039">MNYKKIVKLTNIIGIFAVFCLIYWIFISIAITAFDLKVFRQGITDLFFMSIGAIIVLMASALMLNIMINLTRIAERDHQFSKTTQSLKKQRLKFIAFIASFPIILAGLGLGHFYTIEKRRDYLETTAAQILAKNQQIFNHFVQYQFDETWIKNTADALQILSKYDSNMPTVKIILQDAINDQNVYLAFSNYSKLNENDKALNKINYLFDTTKNQREYLDQVFHQQTQQNLYEKEGSRYRLFVPYEYQGQKIILYISDYYAYGKSS</sequence>
<accession>A0ABY3X0E6</accession>
<gene>
    <name evidence="2" type="ORF">MMG00_00175</name>
</gene>
<keyword evidence="1" id="KW-0472">Membrane</keyword>
<reference evidence="2 3" key="1">
    <citation type="submission" date="2022-03" db="EMBL/GenBank/DDBJ databases">
        <title>Ignatzschineria rhizosphaerae HR5S32.</title>
        <authorList>
            <person name="Sun J.Q."/>
            <person name="Feng J.Y."/>
        </authorList>
    </citation>
    <scope>NUCLEOTIDE SEQUENCE [LARGE SCALE GENOMIC DNA]</scope>
    <source>
        <strain evidence="2 3">HR5S32</strain>
    </source>
</reference>
<protein>
    <recommendedName>
        <fullName evidence="4">Two-component sensor histidine kinase</fullName>
    </recommendedName>
</protein>
<evidence type="ECO:0000313" key="3">
    <source>
        <dbReference type="Proteomes" id="UP000829542"/>
    </source>
</evidence>
<dbReference type="EMBL" id="CP093379">
    <property type="protein sequence ID" value="UNM96341.1"/>
    <property type="molecule type" value="Genomic_DNA"/>
</dbReference>
<organism evidence="2 3">
    <name type="scientific">Ignatzschineria rhizosphaerae</name>
    <dbReference type="NCBI Taxonomy" id="2923279"/>
    <lineage>
        <taxon>Bacteria</taxon>
        <taxon>Pseudomonadati</taxon>
        <taxon>Pseudomonadota</taxon>
        <taxon>Gammaproteobacteria</taxon>
        <taxon>Cardiobacteriales</taxon>
        <taxon>Ignatzschineriaceae</taxon>
        <taxon>Ignatzschineria</taxon>
    </lineage>
</organism>
<feature type="transmembrane region" description="Helical" evidence="1">
    <location>
        <begin position="92"/>
        <end position="114"/>
    </location>
</feature>
<feature type="transmembrane region" description="Helical" evidence="1">
    <location>
        <begin position="46"/>
        <end position="71"/>
    </location>
</feature>
<feature type="transmembrane region" description="Helical" evidence="1">
    <location>
        <begin position="12"/>
        <end position="34"/>
    </location>
</feature>